<evidence type="ECO:0000256" key="4">
    <source>
        <dbReference type="ARBA" id="ARBA00022741"/>
    </source>
</evidence>
<evidence type="ECO:0000256" key="10">
    <source>
        <dbReference type="ARBA" id="ARBA00042858"/>
    </source>
</evidence>
<feature type="region of interest" description="Disordered" evidence="12">
    <location>
        <begin position="1"/>
        <end position="68"/>
    </location>
</feature>
<proteinExistence type="inferred from homology"/>
<evidence type="ECO:0000256" key="3">
    <source>
        <dbReference type="ARBA" id="ARBA00022679"/>
    </source>
</evidence>
<protein>
    <recommendedName>
        <fullName evidence="8">Cyclin-dependent kinase 2 homolog</fullName>
    </recommendedName>
    <alternativeName>
        <fullName evidence="9">Cell division control protein 2 homolog</fullName>
    </alternativeName>
    <alternativeName>
        <fullName evidence="10">cdc2-related kinase 2</fullName>
    </alternativeName>
</protein>
<organism evidence="14 15">
    <name type="scientific">Babesia ovata</name>
    <dbReference type="NCBI Taxonomy" id="189622"/>
    <lineage>
        <taxon>Eukaryota</taxon>
        <taxon>Sar</taxon>
        <taxon>Alveolata</taxon>
        <taxon>Apicomplexa</taxon>
        <taxon>Aconoidasida</taxon>
        <taxon>Piroplasmida</taxon>
        <taxon>Babesiidae</taxon>
        <taxon>Babesia</taxon>
    </lineage>
</organism>
<sequence length="626" mass="70347">MTDTRRVSGRSCNDMNLLGHGSGAENQGSGLLKLRQAAAVRRSSRTGRSDGQVPPHLLSNATSAGDHAYARTATNTARSSRGGMVADREIDMAAAETFREGIRARDATDGGILRGCDLLGDMDNELSHSVDDSLDLDLSSSCRLDAAESNYFRDPESNGVRNITDVLSFDKRLGQGVYGDVFLCHLRADRTKRFAVKRIQQAPSPVEKIFGLDQNIIKELHALRALKRPHANIVRLYDFCSAMETLVPRNSSKSSQKDPKRKCVAFYLIFELCDMDLSQFVKEASLKYKAHEMDLFSTTSEHADGEYHIQDIINQWCTLYLKKRQDEAFKDGGPGTSVRSERIPLPGLPEDIVKVIMYQMLQGLAYIHSNRIIHRDIKPQNILLKKTNGVFDALEALKSPSAWQVKIGDLGLSTIVPARYLTTMTEEVVTLLYRPPELLLGDCKYTTAVDIWSTATSVGECLLGKPMFRARTEFSVLMRIICTVGAPRVDEMPEFAKQLKYLTDSMPKVTREARSSLRKMFTDHFGRLLLSETGLDLFVKMLQFVPEKRITAEQALKHPWFDDIDSLLKPSIAKSYHSLERVFPKGQRDMLPLPFKGDLSEYKQQLRKATLKTASIDEAYMQFVFP</sequence>
<dbReference type="Pfam" id="PF00069">
    <property type="entry name" value="Pkinase"/>
    <property type="match status" value="2"/>
</dbReference>
<dbReference type="PROSITE" id="PS00107">
    <property type="entry name" value="PROTEIN_KINASE_ATP"/>
    <property type="match status" value="1"/>
</dbReference>
<dbReference type="Gene3D" id="1.10.510.10">
    <property type="entry name" value="Transferase(Phosphotransferase) domain 1"/>
    <property type="match status" value="2"/>
</dbReference>
<gene>
    <name evidence="14" type="ORF">BOVATA_004380</name>
</gene>
<dbReference type="GO" id="GO:0005634">
    <property type="term" value="C:nucleus"/>
    <property type="evidence" value="ECO:0007669"/>
    <property type="project" value="TreeGrafter"/>
</dbReference>
<keyword evidence="3" id="KW-0808">Transferase</keyword>
<dbReference type="InterPro" id="IPR050108">
    <property type="entry name" value="CDK"/>
</dbReference>
<comment type="subunit">
    <text evidence="7">May form a complex composed of at least the catalytic subunit CRK2 and a cyclin.</text>
</comment>
<evidence type="ECO:0000256" key="2">
    <source>
        <dbReference type="ARBA" id="ARBA00022527"/>
    </source>
</evidence>
<dbReference type="Proteomes" id="UP000236319">
    <property type="component" value="Unassembled WGS sequence"/>
</dbReference>
<evidence type="ECO:0000256" key="12">
    <source>
        <dbReference type="SAM" id="MobiDB-lite"/>
    </source>
</evidence>
<dbReference type="GeneID" id="39872715"/>
<evidence type="ECO:0000256" key="11">
    <source>
        <dbReference type="PROSITE-ProRule" id="PRU10141"/>
    </source>
</evidence>
<evidence type="ECO:0000259" key="13">
    <source>
        <dbReference type="PROSITE" id="PS50011"/>
    </source>
</evidence>
<dbReference type="AlphaFoldDB" id="A0A2H6K7H7"/>
<name>A0A2H6K7H7_9APIC</name>
<dbReference type="PANTHER" id="PTHR24056">
    <property type="entry name" value="CELL DIVISION PROTEIN KINASE"/>
    <property type="match status" value="1"/>
</dbReference>
<feature type="domain" description="Protein kinase" evidence="13">
    <location>
        <begin position="167"/>
        <end position="561"/>
    </location>
</feature>
<dbReference type="SUPFAM" id="SSF56112">
    <property type="entry name" value="Protein kinase-like (PK-like)"/>
    <property type="match status" value="1"/>
</dbReference>
<keyword evidence="6 11" id="KW-0067">ATP-binding</keyword>
<evidence type="ECO:0000256" key="7">
    <source>
        <dbReference type="ARBA" id="ARBA00038543"/>
    </source>
</evidence>
<dbReference type="InterPro" id="IPR008271">
    <property type="entry name" value="Ser/Thr_kinase_AS"/>
</dbReference>
<dbReference type="FunFam" id="1.10.510.10:FF:000624">
    <property type="entry name" value="Mitogen-activated protein kinase"/>
    <property type="match status" value="1"/>
</dbReference>
<dbReference type="InterPro" id="IPR011009">
    <property type="entry name" value="Kinase-like_dom_sf"/>
</dbReference>
<comment type="similarity">
    <text evidence="1">Belongs to the protein kinase superfamily. CMGC Ser/Thr protein kinase family. CDC2/CDKX subfamily.</text>
</comment>
<evidence type="ECO:0000313" key="15">
    <source>
        <dbReference type="Proteomes" id="UP000236319"/>
    </source>
</evidence>
<reference evidence="14 15" key="1">
    <citation type="journal article" date="2017" name="BMC Genomics">
        <title>Whole-genome assembly of Babesia ovata and comparative genomics between closely related pathogens.</title>
        <authorList>
            <person name="Yamagishi J."/>
            <person name="Asada M."/>
            <person name="Hakimi H."/>
            <person name="Tanaka T.Q."/>
            <person name="Sugimoto C."/>
            <person name="Kawazu S."/>
        </authorList>
    </citation>
    <scope>NUCLEOTIDE SEQUENCE [LARGE SCALE GENOMIC DNA]</scope>
    <source>
        <strain evidence="14 15">Miyake</strain>
    </source>
</reference>
<dbReference type="RefSeq" id="XP_028865188.1">
    <property type="nucleotide sequence ID" value="XM_029009355.1"/>
</dbReference>
<keyword evidence="4 11" id="KW-0547">Nucleotide-binding</keyword>
<keyword evidence="5 14" id="KW-0418">Kinase</keyword>
<evidence type="ECO:0000256" key="1">
    <source>
        <dbReference type="ARBA" id="ARBA00006485"/>
    </source>
</evidence>
<evidence type="ECO:0000256" key="8">
    <source>
        <dbReference type="ARBA" id="ARBA00039612"/>
    </source>
</evidence>
<dbReference type="VEuPathDB" id="PiroplasmaDB:BOVATA_004380"/>
<dbReference type="PROSITE" id="PS00108">
    <property type="entry name" value="PROTEIN_KINASE_ST"/>
    <property type="match status" value="1"/>
</dbReference>
<evidence type="ECO:0000256" key="9">
    <source>
        <dbReference type="ARBA" id="ARBA00041902"/>
    </source>
</evidence>
<keyword evidence="15" id="KW-1185">Reference proteome</keyword>
<feature type="binding site" evidence="11">
    <location>
        <position position="197"/>
    </location>
    <ligand>
        <name>ATP</name>
        <dbReference type="ChEBI" id="CHEBI:30616"/>
    </ligand>
</feature>
<dbReference type="InterPro" id="IPR000719">
    <property type="entry name" value="Prot_kinase_dom"/>
</dbReference>
<keyword evidence="2" id="KW-0723">Serine/threonine-protein kinase</keyword>
<evidence type="ECO:0000256" key="6">
    <source>
        <dbReference type="ARBA" id="ARBA00022840"/>
    </source>
</evidence>
<evidence type="ECO:0000256" key="5">
    <source>
        <dbReference type="ARBA" id="ARBA00022777"/>
    </source>
</evidence>
<dbReference type="SMART" id="SM00220">
    <property type="entry name" value="S_TKc"/>
    <property type="match status" value="1"/>
</dbReference>
<dbReference type="PROSITE" id="PS50011">
    <property type="entry name" value="PROTEIN_KINASE_DOM"/>
    <property type="match status" value="1"/>
</dbReference>
<dbReference type="InterPro" id="IPR017441">
    <property type="entry name" value="Protein_kinase_ATP_BS"/>
</dbReference>
<evidence type="ECO:0000313" key="14">
    <source>
        <dbReference type="EMBL" id="GBE58945.1"/>
    </source>
</evidence>
<dbReference type="OrthoDB" id="359787at2759"/>
<accession>A0A2H6K7H7</accession>
<comment type="caution">
    <text evidence="14">The sequence shown here is derived from an EMBL/GenBank/DDBJ whole genome shotgun (WGS) entry which is preliminary data.</text>
</comment>
<dbReference type="GO" id="GO:0005524">
    <property type="term" value="F:ATP binding"/>
    <property type="evidence" value="ECO:0007669"/>
    <property type="project" value="UniProtKB-UniRule"/>
</dbReference>
<dbReference type="GO" id="GO:0004674">
    <property type="term" value="F:protein serine/threonine kinase activity"/>
    <property type="evidence" value="ECO:0007669"/>
    <property type="project" value="UniProtKB-KW"/>
</dbReference>
<dbReference type="EMBL" id="BDSA01000001">
    <property type="protein sequence ID" value="GBE58945.1"/>
    <property type="molecule type" value="Genomic_DNA"/>
</dbReference>